<evidence type="ECO:0000256" key="1">
    <source>
        <dbReference type="SAM" id="Phobius"/>
    </source>
</evidence>
<keyword evidence="1" id="KW-0472">Membrane</keyword>
<gene>
    <name evidence="2" type="ORF">SAMN05421538_101708</name>
</gene>
<protein>
    <recommendedName>
        <fullName evidence="4">DUF998 domain-containing protein</fullName>
    </recommendedName>
</protein>
<dbReference type="RefSeq" id="WP_176804866.1">
    <property type="nucleotide sequence ID" value="NZ_FNAH01000001.1"/>
</dbReference>
<keyword evidence="1" id="KW-0812">Transmembrane</keyword>
<reference evidence="2 3" key="1">
    <citation type="submission" date="2016-10" db="EMBL/GenBank/DDBJ databases">
        <authorList>
            <person name="de Groot N.N."/>
        </authorList>
    </citation>
    <scope>NUCLEOTIDE SEQUENCE [LARGE SCALE GENOMIC DNA]</scope>
    <source>
        <strain evidence="2 3">DSM 22220</strain>
    </source>
</reference>
<feature type="transmembrane region" description="Helical" evidence="1">
    <location>
        <begin position="93"/>
        <end position="111"/>
    </location>
</feature>
<name>A0A1G6V737_9RHOB</name>
<sequence length="254" mass="27334">MAREPETAEQAGNDLVLSFLAVRRAIGYLGFFLPIALILYGLFSADGILSSISAYYFSPMRDVLVGTLCAQAVFLWSYEGYRPSSAAIITDRNVARAAAFGALGVAFLPMAEADAYDVPQSAPVIVDRPVECTLAQCVVGEDVSALLHSLSAGLFFGALAVFCLVLFVRGSRRTAENRARHRIYRICGWLILASISAIGILKIAGIAEELAALRPVLWLEVVACFAFATSWVVKGRTLRPLVRMAIPKAKGDTG</sequence>
<feature type="transmembrane region" description="Helical" evidence="1">
    <location>
        <begin position="25"/>
        <end position="43"/>
    </location>
</feature>
<accession>A0A1G6V737</accession>
<organism evidence="2 3">
    <name type="scientific">Paracoccus isoporae</name>
    <dbReference type="NCBI Taxonomy" id="591205"/>
    <lineage>
        <taxon>Bacteria</taxon>
        <taxon>Pseudomonadati</taxon>
        <taxon>Pseudomonadota</taxon>
        <taxon>Alphaproteobacteria</taxon>
        <taxon>Rhodobacterales</taxon>
        <taxon>Paracoccaceae</taxon>
        <taxon>Paracoccus</taxon>
    </lineage>
</organism>
<evidence type="ECO:0000313" key="2">
    <source>
        <dbReference type="EMBL" id="SDD48656.1"/>
    </source>
</evidence>
<dbReference type="Proteomes" id="UP000199344">
    <property type="component" value="Unassembled WGS sequence"/>
</dbReference>
<dbReference type="EMBL" id="FNAH01000001">
    <property type="protein sequence ID" value="SDD48656.1"/>
    <property type="molecule type" value="Genomic_DNA"/>
</dbReference>
<evidence type="ECO:0008006" key="4">
    <source>
        <dbReference type="Google" id="ProtNLM"/>
    </source>
</evidence>
<feature type="transmembrane region" description="Helical" evidence="1">
    <location>
        <begin position="63"/>
        <end position="81"/>
    </location>
</feature>
<feature type="transmembrane region" description="Helical" evidence="1">
    <location>
        <begin position="150"/>
        <end position="171"/>
    </location>
</feature>
<keyword evidence="1" id="KW-1133">Transmembrane helix</keyword>
<dbReference type="AlphaFoldDB" id="A0A1G6V737"/>
<feature type="transmembrane region" description="Helical" evidence="1">
    <location>
        <begin position="216"/>
        <end position="233"/>
    </location>
</feature>
<keyword evidence="3" id="KW-1185">Reference proteome</keyword>
<proteinExistence type="predicted"/>
<evidence type="ECO:0000313" key="3">
    <source>
        <dbReference type="Proteomes" id="UP000199344"/>
    </source>
</evidence>
<feature type="transmembrane region" description="Helical" evidence="1">
    <location>
        <begin position="183"/>
        <end position="204"/>
    </location>
</feature>
<dbReference type="STRING" id="591205.SAMN05421538_101708"/>